<accession>A0A1X7EWH6</accession>
<name>A0A1X7EWH6_9BACT</name>
<dbReference type="Gene3D" id="3.40.1350.10">
    <property type="match status" value="1"/>
</dbReference>
<proteinExistence type="predicted"/>
<dbReference type="GO" id="GO:0003676">
    <property type="term" value="F:nucleic acid binding"/>
    <property type="evidence" value="ECO:0007669"/>
    <property type="project" value="InterPro"/>
</dbReference>
<sequence length="195" mass="22174">MVTVESEKEVEEYLCSFLEKEIRLSVLQQPNLGSYGIADIIAWTVINEDDSRTLLAHVIEVKKGKAGVEGLAQLCRYMKAVELSLNELKNENFCTLNNVLVQGMLICEDLFDPEAMGFLLAQMQNVYLYKYTVTMDKGLIAIRWPGWIKGPYKNDIQVPSVVTSKQIEKKVNEIESGELDWANGNPYNLFHEFCV</sequence>
<dbReference type="AlphaFoldDB" id="A0A1X7EWH6"/>
<keyword evidence="2" id="KW-1185">Reference proteome</keyword>
<dbReference type="InterPro" id="IPR011856">
    <property type="entry name" value="tRNA_endonuc-like_dom_sf"/>
</dbReference>
<gene>
    <name evidence="1" type="ORF">SAMN06295933_3396</name>
</gene>
<evidence type="ECO:0000313" key="1">
    <source>
        <dbReference type="EMBL" id="SMF41158.1"/>
    </source>
</evidence>
<dbReference type="EMBL" id="FWZU01000007">
    <property type="protein sequence ID" value="SMF41158.1"/>
    <property type="molecule type" value="Genomic_DNA"/>
</dbReference>
<dbReference type="Proteomes" id="UP000192906">
    <property type="component" value="Unassembled WGS sequence"/>
</dbReference>
<organism evidence="1 2">
    <name type="scientific">Desulfovibrio gilichinskyi</name>
    <dbReference type="NCBI Taxonomy" id="1519643"/>
    <lineage>
        <taxon>Bacteria</taxon>
        <taxon>Pseudomonadati</taxon>
        <taxon>Thermodesulfobacteriota</taxon>
        <taxon>Desulfovibrionia</taxon>
        <taxon>Desulfovibrionales</taxon>
        <taxon>Desulfovibrionaceae</taxon>
        <taxon>Desulfovibrio</taxon>
    </lineage>
</organism>
<reference evidence="2" key="1">
    <citation type="submission" date="2017-04" db="EMBL/GenBank/DDBJ databases">
        <authorList>
            <person name="Varghese N."/>
            <person name="Submissions S."/>
        </authorList>
    </citation>
    <scope>NUCLEOTIDE SEQUENCE [LARGE SCALE GENOMIC DNA]</scope>
    <source>
        <strain evidence="2">K3S</strain>
    </source>
</reference>
<dbReference type="RefSeq" id="WP_085104414.1">
    <property type="nucleotide sequence ID" value="NZ_FWZU01000007.1"/>
</dbReference>
<evidence type="ECO:0008006" key="3">
    <source>
        <dbReference type="Google" id="ProtNLM"/>
    </source>
</evidence>
<protein>
    <recommendedName>
        <fullName evidence="3">DUF91 domain-containing protein</fullName>
    </recommendedName>
</protein>
<dbReference type="OrthoDB" id="5465367at2"/>
<evidence type="ECO:0000313" key="2">
    <source>
        <dbReference type="Proteomes" id="UP000192906"/>
    </source>
</evidence>